<dbReference type="EMBL" id="AEJB01000179">
    <property type="protein sequence ID" value="ELP69031.1"/>
    <property type="molecule type" value="Genomic_DNA"/>
</dbReference>
<keyword evidence="2" id="KW-1185">Reference proteome</keyword>
<protein>
    <submittedName>
        <fullName evidence="1">Uncharacterized protein</fullName>
    </submittedName>
</protein>
<evidence type="ECO:0000313" key="2">
    <source>
        <dbReference type="Proteomes" id="UP000010931"/>
    </source>
</evidence>
<dbReference type="Proteomes" id="UP000010931">
    <property type="component" value="Unassembled WGS sequence"/>
</dbReference>
<organism evidence="1 2">
    <name type="scientific">Streptomyces turgidiscabies (strain Car8)</name>
    <dbReference type="NCBI Taxonomy" id="698760"/>
    <lineage>
        <taxon>Bacteria</taxon>
        <taxon>Bacillati</taxon>
        <taxon>Actinomycetota</taxon>
        <taxon>Actinomycetes</taxon>
        <taxon>Kitasatosporales</taxon>
        <taxon>Streptomycetaceae</taxon>
        <taxon>Streptomyces</taxon>
    </lineage>
</organism>
<comment type="caution">
    <text evidence="1">The sequence shown here is derived from an EMBL/GenBank/DDBJ whole genome shotgun (WGS) entry which is preliminary data.</text>
</comment>
<evidence type="ECO:0000313" key="1">
    <source>
        <dbReference type="EMBL" id="ELP69031.1"/>
    </source>
</evidence>
<name>L7FD80_STRT8</name>
<dbReference type="AlphaFoldDB" id="L7FD80"/>
<sequence length="31" mass="3297">MADLRAVNWAAGEWSSGRSRLAPAVSGRPAR</sequence>
<accession>L7FD80</accession>
<feature type="non-terminal residue" evidence="1">
    <location>
        <position position="31"/>
    </location>
</feature>
<proteinExistence type="predicted"/>
<reference evidence="1 2" key="1">
    <citation type="journal article" date="2011" name="Plasmid">
        <title>Streptomyces turgidiscabies Car8 contains a modular pathogenicity island that shares virulence genes with other actinobacterial plant pathogens.</title>
        <authorList>
            <person name="Huguet-Tapia J.C."/>
            <person name="Badger J.H."/>
            <person name="Loria R."/>
            <person name="Pettis G.S."/>
        </authorList>
    </citation>
    <scope>NUCLEOTIDE SEQUENCE [LARGE SCALE GENOMIC DNA]</scope>
    <source>
        <strain evidence="1 2">Car8</strain>
    </source>
</reference>
<gene>
    <name evidence="1" type="ORF">STRTUCAR8_05859</name>
</gene>